<comment type="subcellular location">
    <subcellularLocation>
        <location evidence="1">Membrane</location>
        <topology evidence="1">Multi-pass membrane protein</topology>
    </subcellularLocation>
</comment>
<evidence type="ECO:0000256" key="9">
    <source>
        <dbReference type="SAM" id="Phobius"/>
    </source>
</evidence>
<comment type="similarity">
    <text evidence="2">Belongs to the sphingomyelin synthase family.</text>
</comment>
<dbReference type="GO" id="GO:0005789">
    <property type="term" value="C:endoplasmic reticulum membrane"/>
    <property type="evidence" value="ECO:0007669"/>
    <property type="project" value="TreeGrafter"/>
</dbReference>
<evidence type="ECO:0000256" key="6">
    <source>
        <dbReference type="ARBA" id="ARBA00022989"/>
    </source>
</evidence>
<dbReference type="GO" id="GO:0047493">
    <property type="term" value="F:ceramide cholinephosphotransferase activity"/>
    <property type="evidence" value="ECO:0007669"/>
    <property type="project" value="TreeGrafter"/>
</dbReference>
<dbReference type="PANTHER" id="PTHR21290">
    <property type="entry name" value="SPHINGOMYELIN SYNTHETASE"/>
    <property type="match status" value="1"/>
</dbReference>
<evidence type="ECO:0000313" key="12">
    <source>
        <dbReference type="Proteomes" id="UP000654370"/>
    </source>
</evidence>
<feature type="transmembrane region" description="Helical" evidence="9">
    <location>
        <begin position="155"/>
        <end position="175"/>
    </location>
</feature>
<dbReference type="InterPro" id="IPR025749">
    <property type="entry name" value="Sphingomyelin_synth-like_dom"/>
</dbReference>
<sequence>MKFSSSPLIQKLLLRSDLARVGVETSPGGTVTTAKQIEWQRIGFIKLPLEPPFRINSFRDLLFIFINHEALRLLFCIIWLIVCGMIECFMAQLSDIRYSYVYQGKTPALQDLLFDAFPYVSNVQLVNYLLETTVICTVVGLAVQSPDWTTRWTILRRWCFIMGWLYLFRSVTIVVTTLPSPLKEGCIPPSLSLHGTAGQRFGAFFETVAGNDQSCGDNIFSGHTCVMTSCALAWRIHSRAHRVYGWLLYLVATAGILMIIFTHYHYTIDVLLALFIVYVSWYMYMRNIRDATMKYVLGYGDHPEMNVFDNQAGQLAKQKYQYLVNQPHPLGSRLLMWICMYADGLDIRLRSLGVFDRRGKWIQPDAKVEQSGLEC</sequence>
<accession>A0A8H7PH30</accession>
<organism evidence="11 12">
    <name type="scientific">Mortierella isabellina</name>
    <name type="common">Filamentous fungus</name>
    <name type="synonym">Umbelopsis isabellina</name>
    <dbReference type="NCBI Taxonomy" id="91625"/>
    <lineage>
        <taxon>Eukaryota</taxon>
        <taxon>Fungi</taxon>
        <taxon>Fungi incertae sedis</taxon>
        <taxon>Mucoromycota</taxon>
        <taxon>Mucoromycotina</taxon>
        <taxon>Umbelopsidomycetes</taxon>
        <taxon>Umbelopsidales</taxon>
        <taxon>Umbelopsidaceae</taxon>
        <taxon>Umbelopsis</taxon>
    </lineage>
</organism>
<dbReference type="CDD" id="cd01610">
    <property type="entry name" value="PAP2_like"/>
    <property type="match status" value="1"/>
</dbReference>
<evidence type="ECO:0000256" key="1">
    <source>
        <dbReference type="ARBA" id="ARBA00004141"/>
    </source>
</evidence>
<feature type="transmembrane region" description="Helical" evidence="9">
    <location>
        <begin position="243"/>
        <end position="260"/>
    </location>
</feature>
<evidence type="ECO:0000313" key="11">
    <source>
        <dbReference type="EMBL" id="KAG2173847.1"/>
    </source>
</evidence>
<dbReference type="GO" id="GO:0046513">
    <property type="term" value="P:ceramide biosynthetic process"/>
    <property type="evidence" value="ECO:0007669"/>
    <property type="project" value="TreeGrafter"/>
</dbReference>
<dbReference type="Proteomes" id="UP000654370">
    <property type="component" value="Unassembled WGS sequence"/>
</dbReference>
<feature type="transmembrane region" description="Helical" evidence="9">
    <location>
        <begin position="266"/>
        <end position="284"/>
    </location>
</feature>
<dbReference type="InterPro" id="IPR045221">
    <property type="entry name" value="Sphingomyelin_synth-like"/>
</dbReference>
<keyword evidence="4 9" id="KW-0812">Transmembrane</keyword>
<evidence type="ECO:0000256" key="8">
    <source>
        <dbReference type="ARBA" id="ARBA00023136"/>
    </source>
</evidence>
<dbReference type="GO" id="GO:0000139">
    <property type="term" value="C:Golgi membrane"/>
    <property type="evidence" value="ECO:0007669"/>
    <property type="project" value="TreeGrafter"/>
</dbReference>
<keyword evidence="3" id="KW-0808">Transferase</keyword>
<evidence type="ECO:0000256" key="7">
    <source>
        <dbReference type="ARBA" id="ARBA00023098"/>
    </source>
</evidence>
<dbReference type="Pfam" id="PF14360">
    <property type="entry name" value="PAP2_C"/>
    <property type="match status" value="1"/>
</dbReference>
<evidence type="ECO:0000256" key="5">
    <source>
        <dbReference type="ARBA" id="ARBA00022919"/>
    </source>
</evidence>
<keyword evidence="5" id="KW-0746">Sphingolipid metabolism</keyword>
<dbReference type="EMBL" id="JAEPQZ010000014">
    <property type="protein sequence ID" value="KAG2173847.1"/>
    <property type="molecule type" value="Genomic_DNA"/>
</dbReference>
<name>A0A8H7PH30_MORIS</name>
<keyword evidence="8 9" id="KW-0472">Membrane</keyword>
<dbReference type="PANTHER" id="PTHR21290:SF25">
    <property type="entry name" value="SPHINGOMYELIN SYNTHASE-RELATED PROTEIN 1"/>
    <property type="match status" value="1"/>
</dbReference>
<feature type="transmembrane region" description="Helical" evidence="9">
    <location>
        <begin position="125"/>
        <end position="143"/>
    </location>
</feature>
<gene>
    <name evidence="11" type="ORF">INT43_005267</name>
</gene>
<reference evidence="11" key="1">
    <citation type="submission" date="2020-12" db="EMBL/GenBank/DDBJ databases">
        <title>Metabolic potential, ecology and presence of endohyphal bacteria is reflected in genomic diversity of Mucoromycotina.</title>
        <authorList>
            <person name="Muszewska A."/>
            <person name="Okrasinska A."/>
            <person name="Steczkiewicz K."/>
            <person name="Drgas O."/>
            <person name="Orlowska M."/>
            <person name="Perlinska-Lenart U."/>
            <person name="Aleksandrzak-Piekarczyk T."/>
            <person name="Szatraj K."/>
            <person name="Zielenkiewicz U."/>
            <person name="Pilsyk S."/>
            <person name="Malc E."/>
            <person name="Mieczkowski P."/>
            <person name="Kruszewska J.S."/>
            <person name="Biernat P."/>
            <person name="Pawlowska J."/>
        </authorList>
    </citation>
    <scope>NUCLEOTIDE SEQUENCE</scope>
    <source>
        <strain evidence="11">WA0000067209</strain>
    </source>
</reference>
<keyword evidence="12" id="KW-1185">Reference proteome</keyword>
<evidence type="ECO:0000256" key="4">
    <source>
        <dbReference type="ARBA" id="ARBA00022692"/>
    </source>
</evidence>
<proteinExistence type="inferred from homology"/>
<keyword evidence="6 9" id="KW-1133">Transmembrane helix</keyword>
<evidence type="ECO:0000256" key="2">
    <source>
        <dbReference type="ARBA" id="ARBA00005441"/>
    </source>
</evidence>
<feature type="transmembrane region" description="Helical" evidence="9">
    <location>
        <begin position="73"/>
        <end position="93"/>
    </location>
</feature>
<comment type="caution">
    <text evidence="11">The sequence shown here is derived from an EMBL/GenBank/DDBJ whole genome shotgun (WGS) entry which is preliminary data.</text>
</comment>
<feature type="domain" description="Sphingomyelin synthase-like" evidence="10">
    <location>
        <begin position="214"/>
        <end position="284"/>
    </location>
</feature>
<dbReference type="GO" id="GO:0005886">
    <property type="term" value="C:plasma membrane"/>
    <property type="evidence" value="ECO:0007669"/>
    <property type="project" value="TreeGrafter"/>
</dbReference>
<feature type="transmembrane region" description="Helical" evidence="9">
    <location>
        <begin position="219"/>
        <end position="236"/>
    </location>
</feature>
<protein>
    <recommendedName>
        <fullName evidence="10">Sphingomyelin synthase-like domain-containing protein</fullName>
    </recommendedName>
</protein>
<dbReference type="AlphaFoldDB" id="A0A8H7PH30"/>
<evidence type="ECO:0000256" key="3">
    <source>
        <dbReference type="ARBA" id="ARBA00022679"/>
    </source>
</evidence>
<dbReference type="GO" id="GO:0033188">
    <property type="term" value="F:sphingomyelin synthase activity"/>
    <property type="evidence" value="ECO:0007669"/>
    <property type="project" value="TreeGrafter"/>
</dbReference>
<dbReference type="OrthoDB" id="422827at2759"/>
<evidence type="ECO:0000259" key="10">
    <source>
        <dbReference type="Pfam" id="PF14360"/>
    </source>
</evidence>
<keyword evidence="7" id="KW-0443">Lipid metabolism</keyword>